<gene>
    <name evidence="1" type="ORF">QEH59_12945</name>
</gene>
<dbReference type="Proteomes" id="UP001243717">
    <property type="component" value="Unassembled WGS sequence"/>
</dbReference>
<dbReference type="InterPro" id="IPR015943">
    <property type="entry name" value="WD40/YVTN_repeat-like_dom_sf"/>
</dbReference>
<dbReference type="Gene3D" id="2.130.10.10">
    <property type="entry name" value="YVTN repeat-like/Quinoprotein amine dehydrogenase"/>
    <property type="match status" value="1"/>
</dbReference>
<reference evidence="1 2" key="1">
    <citation type="submission" date="2023-04" db="EMBL/GenBank/DDBJ databases">
        <title>A novel bacteria isolated from coastal sediment.</title>
        <authorList>
            <person name="Liu X.-J."/>
            <person name="Du Z.-J."/>
        </authorList>
    </citation>
    <scope>NUCLEOTIDE SEQUENCE [LARGE SCALE GENOMIC DNA]</scope>
    <source>
        <strain evidence="1 2">SDUM461004</strain>
    </source>
</reference>
<name>A0ABU1AKV5_9BACT</name>
<evidence type="ECO:0000313" key="1">
    <source>
        <dbReference type="EMBL" id="MDQ8195337.1"/>
    </source>
</evidence>
<evidence type="ECO:0008006" key="3">
    <source>
        <dbReference type="Google" id="ProtNLM"/>
    </source>
</evidence>
<proteinExistence type="predicted"/>
<organism evidence="1 2">
    <name type="scientific">Thalassobacterium sedimentorum</name>
    <dbReference type="NCBI Taxonomy" id="3041258"/>
    <lineage>
        <taxon>Bacteria</taxon>
        <taxon>Pseudomonadati</taxon>
        <taxon>Verrucomicrobiota</taxon>
        <taxon>Opitutia</taxon>
        <taxon>Puniceicoccales</taxon>
        <taxon>Coraliomargaritaceae</taxon>
        <taxon>Thalassobacterium</taxon>
    </lineage>
</organism>
<keyword evidence="2" id="KW-1185">Reference proteome</keyword>
<comment type="caution">
    <text evidence="1">The sequence shown here is derived from an EMBL/GenBank/DDBJ whole genome shotgun (WGS) entry which is preliminary data.</text>
</comment>
<sequence>MRIEFKATSFPSLSGVDMKVPVWCMTPHRGACLHRFFDTCPISPSGRYLALFGMPFENRLNAPGDLGHVVLIDLQTGEERVVAQTAGWEPQLGANLNWGIDDHHLYFNDVDCQTWEPQLVQLDPLRGTSERTKGGVYHVSPDGRFAAAASLEKMIRTQIGYGVLIPREKIGQNIGAPEDDGLYVTNLNTGERRLVLSLAEAARYIPELDGGDLDDWELYGFHAKWSPQSDRLIFTIRRFPRHGAMRFNLLSSDDPKQQIRYDVLTLRPDGTEVCNAVPARHWEPGGHHINWFPHGKKLSMNLGGFANELRFVQVAAHGDDLKLMHADAIGSGHPTVYPGERNVLTDAYAGEPVAFEDDTVPLRWVDLQSGRERCLARIGVRTEPQPNNALRVDPHPAWDRSWRYVVFNGVAPGENTRRVFLADLESVVNSSDQ</sequence>
<dbReference type="SUPFAM" id="SSF82171">
    <property type="entry name" value="DPP6 N-terminal domain-like"/>
    <property type="match status" value="1"/>
</dbReference>
<dbReference type="EMBL" id="JARXIC010000022">
    <property type="protein sequence ID" value="MDQ8195337.1"/>
    <property type="molecule type" value="Genomic_DNA"/>
</dbReference>
<accession>A0ABU1AKV5</accession>
<protein>
    <recommendedName>
        <fullName evidence="3">Oligogalacturonate lyase domain-containing protein</fullName>
    </recommendedName>
</protein>
<evidence type="ECO:0000313" key="2">
    <source>
        <dbReference type="Proteomes" id="UP001243717"/>
    </source>
</evidence>